<organism evidence="3 4">
    <name type="scientific">Rhizomicrobium electricum</name>
    <dbReference type="NCBI Taxonomy" id="480070"/>
    <lineage>
        <taxon>Bacteria</taxon>
        <taxon>Pseudomonadati</taxon>
        <taxon>Pseudomonadota</taxon>
        <taxon>Alphaproteobacteria</taxon>
        <taxon>Micropepsales</taxon>
        <taxon>Micropepsaceae</taxon>
        <taxon>Rhizomicrobium</taxon>
    </lineage>
</organism>
<dbReference type="Gene3D" id="1.10.575.10">
    <property type="entry name" value="P1 Nuclease"/>
    <property type="match status" value="1"/>
</dbReference>
<dbReference type="RefSeq" id="WP_166934139.1">
    <property type="nucleotide sequence ID" value="NZ_BAAADD010000005.1"/>
</dbReference>
<protein>
    <recommendedName>
        <fullName evidence="5">S1/P1 Nuclease</fullName>
    </recommendedName>
</protein>
<feature type="chain" id="PRO_5045552274" description="S1/P1 Nuclease" evidence="2">
    <location>
        <begin position="21"/>
        <end position="330"/>
    </location>
</feature>
<evidence type="ECO:0000256" key="2">
    <source>
        <dbReference type="SAM" id="SignalP"/>
    </source>
</evidence>
<dbReference type="EMBL" id="BAAADD010000005">
    <property type="protein sequence ID" value="GAA0571466.1"/>
    <property type="molecule type" value="Genomic_DNA"/>
</dbReference>
<dbReference type="SUPFAM" id="SSF48537">
    <property type="entry name" value="Phospholipase C/P1 nuclease"/>
    <property type="match status" value="1"/>
</dbReference>
<keyword evidence="2" id="KW-0732">Signal</keyword>
<proteinExistence type="predicted"/>
<keyword evidence="4" id="KW-1185">Reference proteome</keyword>
<dbReference type="Proteomes" id="UP001499951">
    <property type="component" value="Unassembled WGS sequence"/>
</dbReference>
<evidence type="ECO:0000256" key="1">
    <source>
        <dbReference type="SAM" id="MobiDB-lite"/>
    </source>
</evidence>
<evidence type="ECO:0000313" key="3">
    <source>
        <dbReference type="EMBL" id="GAA0571466.1"/>
    </source>
</evidence>
<name>A0ABP3PUG6_9PROT</name>
<sequence>MRKVLMGSVAAIVLSSAAMGWGADGHRMISTVAVQSLPDELPAFVRSPAAVEEAGYLAPEADRVKGAGRSFDEENSPGHFADVGDDGTISGVPLAKLPVSREQYDEALNKGGTTQYKQGYLPYSIQQGFQRLAKDFAYWRVAAWGETNAKTPEARAWYAKDRVMREKIVLHDLGTWSHYVGDGSQPLHVTVHFNGWGKYPNPDGFTEAKIHSPFESSYVHGNITEKDIAKAMPAVRDCKCEIWTRTADYLAASESEVVPLYRLEKKVGLTKHSPEMNAFVTKELGRGAAELRDMVIDAWHKSAEMSVGYPEKKVADILAGTVDPTESLSQ</sequence>
<gene>
    <name evidence="3" type="ORF">GCM10008942_20220</name>
</gene>
<evidence type="ECO:0008006" key="5">
    <source>
        <dbReference type="Google" id="ProtNLM"/>
    </source>
</evidence>
<comment type="caution">
    <text evidence="3">The sequence shown here is derived from an EMBL/GenBank/DDBJ whole genome shotgun (WGS) entry which is preliminary data.</text>
</comment>
<feature type="region of interest" description="Disordered" evidence="1">
    <location>
        <begin position="68"/>
        <end position="87"/>
    </location>
</feature>
<accession>A0ABP3PUG6</accession>
<dbReference type="InterPro" id="IPR008947">
    <property type="entry name" value="PLipase_C/P1_nuclease_dom_sf"/>
</dbReference>
<reference evidence="4" key="1">
    <citation type="journal article" date="2019" name="Int. J. Syst. Evol. Microbiol.">
        <title>The Global Catalogue of Microorganisms (GCM) 10K type strain sequencing project: providing services to taxonomists for standard genome sequencing and annotation.</title>
        <authorList>
            <consortium name="The Broad Institute Genomics Platform"/>
            <consortium name="The Broad Institute Genome Sequencing Center for Infectious Disease"/>
            <person name="Wu L."/>
            <person name="Ma J."/>
        </authorList>
    </citation>
    <scope>NUCLEOTIDE SEQUENCE [LARGE SCALE GENOMIC DNA]</scope>
    <source>
        <strain evidence="4">JCM 15089</strain>
    </source>
</reference>
<evidence type="ECO:0000313" key="4">
    <source>
        <dbReference type="Proteomes" id="UP001499951"/>
    </source>
</evidence>
<feature type="signal peptide" evidence="2">
    <location>
        <begin position="1"/>
        <end position="20"/>
    </location>
</feature>